<reference evidence="1" key="2">
    <citation type="submission" date="2022-01" db="EMBL/GenBank/DDBJ databases">
        <authorList>
            <person name="Yamashiro T."/>
            <person name="Shiraishi A."/>
            <person name="Satake H."/>
            <person name="Nakayama K."/>
        </authorList>
    </citation>
    <scope>NUCLEOTIDE SEQUENCE</scope>
</reference>
<protein>
    <submittedName>
        <fullName evidence="1">Uncharacterized protein</fullName>
    </submittedName>
</protein>
<name>A0ABQ4YCG4_9ASTR</name>
<dbReference type="Proteomes" id="UP001151760">
    <property type="component" value="Unassembled WGS sequence"/>
</dbReference>
<organism evidence="1 2">
    <name type="scientific">Tanacetum coccineum</name>
    <dbReference type="NCBI Taxonomy" id="301880"/>
    <lineage>
        <taxon>Eukaryota</taxon>
        <taxon>Viridiplantae</taxon>
        <taxon>Streptophyta</taxon>
        <taxon>Embryophyta</taxon>
        <taxon>Tracheophyta</taxon>
        <taxon>Spermatophyta</taxon>
        <taxon>Magnoliopsida</taxon>
        <taxon>eudicotyledons</taxon>
        <taxon>Gunneridae</taxon>
        <taxon>Pentapetalae</taxon>
        <taxon>asterids</taxon>
        <taxon>campanulids</taxon>
        <taxon>Asterales</taxon>
        <taxon>Asteraceae</taxon>
        <taxon>Asteroideae</taxon>
        <taxon>Anthemideae</taxon>
        <taxon>Anthemidinae</taxon>
        <taxon>Tanacetum</taxon>
    </lineage>
</organism>
<evidence type="ECO:0000313" key="2">
    <source>
        <dbReference type="Proteomes" id="UP001151760"/>
    </source>
</evidence>
<proteinExistence type="predicted"/>
<reference evidence="1" key="1">
    <citation type="journal article" date="2022" name="Int. J. Mol. Sci.">
        <title>Draft Genome of Tanacetum Coccineum: Genomic Comparison of Closely Related Tanacetum-Family Plants.</title>
        <authorList>
            <person name="Yamashiro T."/>
            <person name="Shiraishi A."/>
            <person name="Nakayama K."/>
            <person name="Satake H."/>
        </authorList>
    </citation>
    <scope>NUCLEOTIDE SEQUENCE</scope>
</reference>
<evidence type="ECO:0000313" key="1">
    <source>
        <dbReference type="EMBL" id="GJS75424.1"/>
    </source>
</evidence>
<dbReference type="EMBL" id="BQNB010010302">
    <property type="protein sequence ID" value="GJS75424.1"/>
    <property type="molecule type" value="Genomic_DNA"/>
</dbReference>
<sequence>MEVERLVGITIVERVAWWCASVGGDGEGGGLVAVMRMKVMGCSWKMGVVAWSVDDGWPSAWGGVETHRKKRKEKE</sequence>
<comment type="caution">
    <text evidence="1">The sequence shown here is derived from an EMBL/GenBank/DDBJ whole genome shotgun (WGS) entry which is preliminary data.</text>
</comment>
<gene>
    <name evidence="1" type="ORF">Tco_0725305</name>
</gene>
<accession>A0ABQ4YCG4</accession>
<keyword evidence="2" id="KW-1185">Reference proteome</keyword>